<gene>
    <name evidence="1" type="ORF">D8M05_14255</name>
</gene>
<organism evidence="1 2">
    <name type="scientific">Oceanobacillus bengalensis</name>
    <dbReference type="NCBI Taxonomy" id="1435466"/>
    <lineage>
        <taxon>Bacteria</taxon>
        <taxon>Bacillati</taxon>
        <taxon>Bacillota</taxon>
        <taxon>Bacilli</taxon>
        <taxon>Bacillales</taxon>
        <taxon>Bacillaceae</taxon>
        <taxon>Oceanobacillus</taxon>
    </lineage>
</organism>
<evidence type="ECO:0000313" key="1">
    <source>
        <dbReference type="EMBL" id="RKQ14025.1"/>
    </source>
</evidence>
<sequence length="101" mass="11717">MESKSYIGVYLSINFLSEYFKINRNGGVPDMFPERPRGPKPILPPRPQQIKRKQIPNKSSLLSSFQNDEGDMDIDKVMVTGKKIMDVYNQVSPYFSKFIKR</sequence>
<protein>
    <submittedName>
        <fullName evidence="1">Uncharacterized protein</fullName>
    </submittedName>
</protein>
<dbReference type="Proteomes" id="UP000281813">
    <property type="component" value="Unassembled WGS sequence"/>
</dbReference>
<name>A0A494YVG7_9BACI</name>
<dbReference type="AlphaFoldDB" id="A0A494YVG7"/>
<proteinExistence type="predicted"/>
<reference evidence="1 2" key="1">
    <citation type="journal article" date="2015" name="Antonie Van Leeuwenhoek">
        <title>Oceanobacillus bengalensis sp. nov., a bacterium isolated from seawater of the Bay of Bengal.</title>
        <authorList>
            <person name="Yongchang O."/>
            <person name="Xiang W."/>
            <person name="Wang G."/>
        </authorList>
    </citation>
    <scope>NUCLEOTIDE SEQUENCE [LARGE SCALE GENOMIC DNA]</scope>
    <source>
        <strain evidence="1 2">MCCC 1K00260</strain>
    </source>
</reference>
<dbReference type="Pfam" id="PF14179">
    <property type="entry name" value="YppG"/>
    <property type="match status" value="1"/>
</dbReference>
<comment type="caution">
    <text evidence="1">The sequence shown here is derived from an EMBL/GenBank/DDBJ whole genome shotgun (WGS) entry which is preliminary data.</text>
</comment>
<dbReference type="EMBL" id="RBZO01000024">
    <property type="protein sequence ID" value="RKQ14025.1"/>
    <property type="molecule type" value="Genomic_DNA"/>
</dbReference>
<accession>A0A494YVG7</accession>
<evidence type="ECO:0000313" key="2">
    <source>
        <dbReference type="Proteomes" id="UP000281813"/>
    </source>
</evidence>
<dbReference type="OrthoDB" id="2890507at2"/>
<keyword evidence="2" id="KW-1185">Reference proteome</keyword>
<dbReference type="InterPro" id="IPR025555">
    <property type="entry name" value="YppG"/>
</dbReference>